<protein>
    <submittedName>
        <fullName evidence="2">Nek9 protein</fullName>
    </submittedName>
</protein>
<dbReference type="EMBL" id="CAJNIZ010015013">
    <property type="protein sequence ID" value="CAE7368634.1"/>
    <property type="molecule type" value="Genomic_DNA"/>
</dbReference>
<dbReference type="SUPFAM" id="SSF56112">
    <property type="entry name" value="Protein kinase-like (PK-like)"/>
    <property type="match status" value="1"/>
</dbReference>
<feature type="domain" description="Protein kinase" evidence="1">
    <location>
        <begin position="12"/>
        <end position="166"/>
    </location>
</feature>
<reference evidence="2" key="1">
    <citation type="submission" date="2021-02" db="EMBL/GenBank/DDBJ databases">
        <authorList>
            <person name="Dougan E. K."/>
            <person name="Rhodes N."/>
            <person name="Thang M."/>
            <person name="Chan C."/>
        </authorList>
    </citation>
    <scope>NUCLEOTIDE SEQUENCE</scope>
</reference>
<dbReference type="Proteomes" id="UP000649617">
    <property type="component" value="Unassembled WGS sequence"/>
</dbReference>
<dbReference type="PANTHER" id="PTHR48011">
    <property type="entry name" value="CCR4-NOT TRANSCRIPTIONAL COMPLEX SUBUNIT CAF120-RELATED"/>
    <property type="match status" value="1"/>
</dbReference>
<evidence type="ECO:0000313" key="3">
    <source>
        <dbReference type="Proteomes" id="UP000649617"/>
    </source>
</evidence>
<evidence type="ECO:0000259" key="1">
    <source>
        <dbReference type="PROSITE" id="PS50011"/>
    </source>
</evidence>
<dbReference type="Gene3D" id="1.10.510.10">
    <property type="entry name" value="Transferase(Phosphotransferase) domain 1"/>
    <property type="match status" value="1"/>
</dbReference>
<gene>
    <name evidence="2" type="primary">Nek9</name>
    <name evidence="2" type="ORF">SPIL2461_LOCUS8938</name>
</gene>
<sequence>MADADFTLATVTGPIRLLGRGAFGEVFLVGTASSQAAAQHGAFLATKRVRLKMSDAGWGKAMLEAELLWSMSKESPYILRCYDFRMLQEPVPMLELLLEFAALGDLCRRLRQCREAGSGCQLPQPEMLSYTLDVAQGLAFLWLGRIEGGGSQVFFFLGLARLGLWS</sequence>
<dbReference type="InterPro" id="IPR011009">
    <property type="entry name" value="Kinase-like_dom_sf"/>
</dbReference>
<dbReference type="PANTHER" id="PTHR48011:SF4">
    <property type="entry name" value="MITOGEN-ACTIVATED PROTEIN KINASE KINASE KINASE 19"/>
    <property type="match status" value="1"/>
</dbReference>
<dbReference type="GO" id="GO:0004672">
    <property type="term" value="F:protein kinase activity"/>
    <property type="evidence" value="ECO:0007669"/>
    <property type="project" value="InterPro"/>
</dbReference>
<dbReference type="Pfam" id="PF07714">
    <property type="entry name" value="PK_Tyr_Ser-Thr"/>
    <property type="match status" value="1"/>
</dbReference>
<dbReference type="OrthoDB" id="425408at2759"/>
<name>A0A812QFH3_SYMPI</name>
<dbReference type="PROSITE" id="PS50011">
    <property type="entry name" value="PROTEIN_KINASE_DOM"/>
    <property type="match status" value="1"/>
</dbReference>
<evidence type="ECO:0000313" key="2">
    <source>
        <dbReference type="EMBL" id="CAE7368634.1"/>
    </source>
</evidence>
<dbReference type="GO" id="GO:0005524">
    <property type="term" value="F:ATP binding"/>
    <property type="evidence" value="ECO:0007669"/>
    <property type="project" value="InterPro"/>
</dbReference>
<dbReference type="InterPro" id="IPR000719">
    <property type="entry name" value="Prot_kinase_dom"/>
</dbReference>
<dbReference type="InterPro" id="IPR052751">
    <property type="entry name" value="Plant_MAPKKK"/>
</dbReference>
<comment type="caution">
    <text evidence="2">The sequence shown here is derived from an EMBL/GenBank/DDBJ whole genome shotgun (WGS) entry which is preliminary data.</text>
</comment>
<keyword evidence="3" id="KW-1185">Reference proteome</keyword>
<dbReference type="GO" id="GO:0007165">
    <property type="term" value="P:signal transduction"/>
    <property type="evidence" value="ECO:0007669"/>
    <property type="project" value="TreeGrafter"/>
</dbReference>
<organism evidence="2 3">
    <name type="scientific">Symbiodinium pilosum</name>
    <name type="common">Dinoflagellate</name>
    <dbReference type="NCBI Taxonomy" id="2952"/>
    <lineage>
        <taxon>Eukaryota</taxon>
        <taxon>Sar</taxon>
        <taxon>Alveolata</taxon>
        <taxon>Dinophyceae</taxon>
        <taxon>Suessiales</taxon>
        <taxon>Symbiodiniaceae</taxon>
        <taxon>Symbiodinium</taxon>
    </lineage>
</organism>
<dbReference type="AlphaFoldDB" id="A0A812QFH3"/>
<dbReference type="InterPro" id="IPR001245">
    <property type="entry name" value="Ser-Thr/Tyr_kinase_cat_dom"/>
</dbReference>
<accession>A0A812QFH3</accession>
<proteinExistence type="predicted"/>